<evidence type="ECO:0000313" key="1">
    <source>
        <dbReference type="EMBL" id="KAH3892048.1"/>
    </source>
</evidence>
<name>A0A9D4S696_DREPO</name>
<comment type="caution">
    <text evidence="1">The sequence shown here is derived from an EMBL/GenBank/DDBJ whole genome shotgun (WGS) entry which is preliminary data.</text>
</comment>
<sequence length="167" mass="19410">MRATVSYFGNPKPGAGRVVLHFSEGDMIGVTRREGDWLEGVLGNAKVEPVRTTLRGGSDSCPWSRENRWQTKSSVRVSMYGICQMYDDWLPLSECMMTVRVYDDWLPLSECMMTVYGICRVRVYDDWLPLLVRVYDDWLPLSECMMTVRVYDDWLSLSECMMTGYPW</sequence>
<dbReference type="EMBL" id="JAIWYP010000001">
    <property type="protein sequence ID" value="KAH3892048.1"/>
    <property type="molecule type" value="Genomic_DNA"/>
</dbReference>
<organism evidence="1 2">
    <name type="scientific">Dreissena polymorpha</name>
    <name type="common">Zebra mussel</name>
    <name type="synonym">Mytilus polymorpha</name>
    <dbReference type="NCBI Taxonomy" id="45954"/>
    <lineage>
        <taxon>Eukaryota</taxon>
        <taxon>Metazoa</taxon>
        <taxon>Spiralia</taxon>
        <taxon>Lophotrochozoa</taxon>
        <taxon>Mollusca</taxon>
        <taxon>Bivalvia</taxon>
        <taxon>Autobranchia</taxon>
        <taxon>Heteroconchia</taxon>
        <taxon>Euheterodonta</taxon>
        <taxon>Imparidentia</taxon>
        <taxon>Neoheterodontei</taxon>
        <taxon>Myida</taxon>
        <taxon>Dreissenoidea</taxon>
        <taxon>Dreissenidae</taxon>
        <taxon>Dreissena</taxon>
    </lineage>
</organism>
<proteinExistence type="predicted"/>
<protein>
    <submittedName>
        <fullName evidence="1">Uncharacterized protein</fullName>
    </submittedName>
</protein>
<reference evidence="1" key="2">
    <citation type="submission" date="2020-11" db="EMBL/GenBank/DDBJ databases">
        <authorList>
            <person name="McCartney M.A."/>
            <person name="Auch B."/>
            <person name="Kono T."/>
            <person name="Mallez S."/>
            <person name="Becker A."/>
            <person name="Gohl D.M."/>
            <person name="Silverstein K.A.T."/>
            <person name="Koren S."/>
            <person name="Bechman K.B."/>
            <person name="Herman A."/>
            <person name="Abrahante J.E."/>
            <person name="Garbe J."/>
        </authorList>
    </citation>
    <scope>NUCLEOTIDE SEQUENCE</scope>
    <source>
        <strain evidence="1">Duluth1</strain>
        <tissue evidence="1">Whole animal</tissue>
    </source>
</reference>
<keyword evidence="2" id="KW-1185">Reference proteome</keyword>
<accession>A0A9D4S696</accession>
<dbReference type="Proteomes" id="UP000828390">
    <property type="component" value="Unassembled WGS sequence"/>
</dbReference>
<reference evidence="1" key="1">
    <citation type="journal article" date="2019" name="bioRxiv">
        <title>The Genome of the Zebra Mussel, Dreissena polymorpha: A Resource for Invasive Species Research.</title>
        <authorList>
            <person name="McCartney M.A."/>
            <person name="Auch B."/>
            <person name="Kono T."/>
            <person name="Mallez S."/>
            <person name="Zhang Y."/>
            <person name="Obille A."/>
            <person name="Becker A."/>
            <person name="Abrahante J.E."/>
            <person name="Garbe J."/>
            <person name="Badalamenti J.P."/>
            <person name="Herman A."/>
            <person name="Mangelson H."/>
            <person name="Liachko I."/>
            <person name="Sullivan S."/>
            <person name="Sone E.D."/>
            <person name="Koren S."/>
            <person name="Silverstein K.A.T."/>
            <person name="Beckman K.B."/>
            <person name="Gohl D.M."/>
        </authorList>
    </citation>
    <scope>NUCLEOTIDE SEQUENCE</scope>
    <source>
        <strain evidence="1">Duluth1</strain>
        <tissue evidence="1">Whole animal</tissue>
    </source>
</reference>
<evidence type="ECO:0000313" key="2">
    <source>
        <dbReference type="Proteomes" id="UP000828390"/>
    </source>
</evidence>
<gene>
    <name evidence="1" type="ORF">DPMN_016160</name>
</gene>
<dbReference type="AlphaFoldDB" id="A0A9D4S696"/>